<proteinExistence type="predicted"/>
<dbReference type="EMBL" id="CP006568">
    <property type="protein sequence ID" value="AHF74649.1"/>
    <property type="molecule type" value="Genomic_DNA"/>
</dbReference>
<accession>W0HLE4</accession>
<dbReference type="RefSeq" id="WP_025246345.1">
    <property type="nucleotide sequence ID" value="NZ_CP006568.1"/>
</dbReference>
<gene>
    <name evidence="1" type="ORF">SOPEG_3257</name>
</gene>
<evidence type="ECO:0000313" key="2">
    <source>
        <dbReference type="Proteomes" id="UP000019025"/>
    </source>
</evidence>
<dbReference type="GO" id="GO:0033644">
    <property type="term" value="C:host cell membrane"/>
    <property type="evidence" value="ECO:0007669"/>
    <property type="project" value="InterPro"/>
</dbReference>
<dbReference type="KEGG" id="pes:SOPEG_3257"/>
<dbReference type="STRING" id="2342.SOPEG_3257"/>
<dbReference type="HOGENOM" id="CLU_632976_0_0_6"/>
<dbReference type="Gene3D" id="3.30.2440.10">
    <property type="entry name" value="Secreted effector protein SifA"/>
    <property type="match status" value="1"/>
</dbReference>
<dbReference type="Pfam" id="PF11047">
    <property type="entry name" value="SopD"/>
    <property type="match status" value="1"/>
</dbReference>
<keyword evidence="2" id="KW-1185">Reference proteome</keyword>
<sequence>MSIAIKSSPFLPFNRTISSDKIARAINSDNKADAMALNLWDKIKDWFCGTKTCEVLEKIFVITHGEGNMTTEEALSKVIAFHQLQGMAYPIHDDKFHAVVTSNGEGSYRFSFAIAGVMKGQSLCYGKHEGDIRAIQRHALTNDSEFLLPAHVGDKTVGCALTSITYDKERNEFNGVSQSNQGRLSLHLLSDAAKERLARHPELAQAWVSLQMKTFDFYARLCSDLEEKAKMAEINIAEAEEHWLHCFARSLKSLYQSRNEMLANELNDNGWKGLLTQGDPIGGDQLHDGFAYAETVNATPIAANPGYGDPFCDKPLSHQSGWDETMYAEPVYAEPADAFSDYDEPLYAEPVYAEPAYAISGYDQPLYAEPAYIGRGENQFQRSGSPISTFVSSRNNLNENIGDNDHNVTWHNDVNLAANSPLACMQSDKYYHGPLNGDIYAKIDKLKTGKTFSLLEEIISEVRVNEAKFPLLAAYVRKHNMI</sequence>
<protein>
    <submittedName>
        <fullName evidence="1">Uncharacterized protein</fullName>
    </submittedName>
</protein>
<dbReference type="eggNOG" id="ENOG5033Y2C">
    <property type="taxonomic scope" value="Bacteria"/>
</dbReference>
<name>W0HLE4_9GAMM</name>
<reference evidence="1 2" key="1">
    <citation type="journal article" date="2014" name="Genome Biol. Evol.">
        <title>Genome degeneration and adaptation in a nascent stage of symbiosis.</title>
        <authorList>
            <person name="Oakeson K.F."/>
            <person name="Gil R."/>
            <person name="Clayton A.L."/>
            <person name="Dunn D.M."/>
            <person name="von Niederhausern A.C."/>
            <person name="Hamil C."/>
            <person name="Aoyagi A."/>
            <person name="Duval B."/>
            <person name="Baca A."/>
            <person name="Silva F.J."/>
            <person name="Vallier A."/>
            <person name="Jackson D.G."/>
            <person name="Latorre A."/>
            <person name="Weiss R.B."/>
            <person name="Heddi A."/>
            <person name="Moya A."/>
            <person name="Dale C."/>
        </authorList>
    </citation>
    <scope>NUCLEOTIDE SEQUENCE [LARGE SCALE GENOMIC DNA]</scope>
    <source>
        <strain evidence="2">none</strain>
    </source>
</reference>
<dbReference type="AlphaFoldDB" id="W0HLE4"/>
<evidence type="ECO:0000313" key="1">
    <source>
        <dbReference type="EMBL" id="AHF74649.1"/>
    </source>
</evidence>
<organism evidence="1 2">
    <name type="scientific">Candidatus Sodalis pierantonii str. SOPE</name>
    <dbReference type="NCBI Taxonomy" id="2342"/>
    <lineage>
        <taxon>Bacteria</taxon>
        <taxon>Pseudomonadati</taxon>
        <taxon>Pseudomonadota</taxon>
        <taxon>Gammaproteobacteria</taxon>
        <taxon>Enterobacterales</taxon>
        <taxon>Bruguierivoracaceae</taxon>
        <taxon>Sodalis</taxon>
    </lineage>
</organism>
<dbReference type="InterPro" id="IPR022747">
    <property type="entry name" value="SopD"/>
</dbReference>
<dbReference type="Proteomes" id="UP000019025">
    <property type="component" value="Chromosome"/>
</dbReference>
<dbReference type="PATRIC" id="fig|2342.5.peg.3535"/>